<feature type="compositionally biased region" description="Basic and acidic residues" evidence="5">
    <location>
        <begin position="1120"/>
        <end position="1141"/>
    </location>
</feature>
<evidence type="ECO:0000313" key="7">
    <source>
        <dbReference type="Ensembl" id="ENSGACP00000024792.1"/>
    </source>
</evidence>
<dbReference type="Bgee" id="ENSGACG00000018748">
    <property type="expression patterns" value="Expressed in zone of skin"/>
</dbReference>
<evidence type="ECO:0000256" key="2">
    <source>
        <dbReference type="ARBA" id="ARBA00022729"/>
    </source>
</evidence>
<dbReference type="InterPro" id="IPR003598">
    <property type="entry name" value="Ig_sub2"/>
</dbReference>
<dbReference type="InParanoid" id="G3Q4I8"/>
<dbReference type="SMART" id="SM00409">
    <property type="entry name" value="IG"/>
    <property type="match status" value="12"/>
</dbReference>
<feature type="compositionally biased region" description="Polar residues" evidence="5">
    <location>
        <begin position="793"/>
        <end position="809"/>
    </location>
</feature>
<dbReference type="STRING" id="69293.ENSGACP00000024792"/>
<organism evidence="7">
    <name type="scientific">Gasterosteus aculeatus</name>
    <name type="common">Three-spined stickleback</name>
    <dbReference type="NCBI Taxonomy" id="69293"/>
    <lineage>
        <taxon>Eukaryota</taxon>
        <taxon>Metazoa</taxon>
        <taxon>Chordata</taxon>
        <taxon>Craniata</taxon>
        <taxon>Vertebrata</taxon>
        <taxon>Euteleostomi</taxon>
        <taxon>Actinopterygii</taxon>
        <taxon>Neopterygii</taxon>
        <taxon>Teleostei</taxon>
        <taxon>Neoteleostei</taxon>
        <taxon>Acanthomorphata</taxon>
        <taxon>Eupercaria</taxon>
        <taxon>Perciformes</taxon>
        <taxon>Cottioidei</taxon>
        <taxon>Gasterosteales</taxon>
        <taxon>Gasterosteidae</taxon>
        <taxon>Gasterosteus</taxon>
    </lineage>
</organism>
<evidence type="ECO:0000256" key="4">
    <source>
        <dbReference type="ARBA" id="ARBA00023157"/>
    </source>
</evidence>
<feature type="domain" description="Ig-like" evidence="6">
    <location>
        <begin position="2138"/>
        <end position="2226"/>
    </location>
</feature>
<feature type="region of interest" description="Disordered" evidence="5">
    <location>
        <begin position="1162"/>
        <end position="1199"/>
    </location>
</feature>
<feature type="domain" description="Ig-like" evidence="6">
    <location>
        <begin position="472"/>
        <end position="547"/>
    </location>
</feature>
<feature type="compositionally biased region" description="Low complexity" evidence="5">
    <location>
        <begin position="755"/>
        <end position="772"/>
    </location>
</feature>
<feature type="domain" description="Ig-like" evidence="6">
    <location>
        <begin position="2232"/>
        <end position="2327"/>
    </location>
</feature>
<feature type="compositionally biased region" description="Polar residues" evidence="5">
    <location>
        <begin position="1539"/>
        <end position="1549"/>
    </location>
</feature>
<dbReference type="Pfam" id="PF07679">
    <property type="entry name" value="I-set"/>
    <property type="match status" value="6"/>
</dbReference>
<dbReference type="CDD" id="cd00096">
    <property type="entry name" value="Ig"/>
    <property type="match status" value="2"/>
</dbReference>
<feature type="compositionally biased region" description="Basic and acidic residues" evidence="5">
    <location>
        <begin position="954"/>
        <end position="975"/>
    </location>
</feature>
<feature type="domain" description="Ig-like" evidence="6">
    <location>
        <begin position="1640"/>
        <end position="1730"/>
    </location>
</feature>
<dbReference type="InterPro" id="IPR000372">
    <property type="entry name" value="LRRNT"/>
</dbReference>
<dbReference type="OMA" id="LMKPPKI"/>
<feature type="domain" description="Ig-like" evidence="6">
    <location>
        <begin position="1738"/>
        <end position="1828"/>
    </location>
</feature>
<dbReference type="eggNOG" id="KOG0619">
    <property type="taxonomic scope" value="Eukaryota"/>
</dbReference>
<name>G3Q4I8_GASAC</name>
<feature type="compositionally biased region" description="Polar residues" evidence="5">
    <location>
        <begin position="774"/>
        <end position="785"/>
    </location>
</feature>
<dbReference type="SUPFAM" id="SSF52058">
    <property type="entry name" value="L domain-like"/>
    <property type="match status" value="1"/>
</dbReference>
<dbReference type="SMART" id="SM00013">
    <property type="entry name" value="LRRNT"/>
    <property type="match status" value="1"/>
</dbReference>
<reference evidence="7" key="1">
    <citation type="submission" date="2006-01" db="EMBL/GenBank/DDBJ databases">
        <authorList>
            <person name="Lindblad-Toh K."/>
            <person name="Mauceli E."/>
            <person name="Grabherr M."/>
            <person name="Chang J.L."/>
            <person name="Lander E.S."/>
        </authorList>
    </citation>
    <scope>NUCLEOTIDE SEQUENCE [LARGE SCALE GENOMIC DNA]</scope>
</reference>
<dbReference type="SMART" id="SM00369">
    <property type="entry name" value="LRR_TYP"/>
    <property type="match status" value="5"/>
</dbReference>
<feature type="region of interest" description="Disordered" evidence="5">
    <location>
        <begin position="1089"/>
        <end position="1141"/>
    </location>
</feature>
<feature type="region of interest" description="Disordered" evidence="5">
    <location>
        <begin position="1523"/>
        <end position="1558"/>
    </location>
</feature>
<dbReference type="PANTHER" id="PTHR45842">
    <property type="entry name" value="SYNAPTIC ADHESION-LIKE MOLECULE SALM"/>
    <property type="match status" value="1"/>
</dbReference>
<dbReference type="Pfam" id="PF13855">
    <property type="entry name" value="LRR_8"/>
    <property type="match status" value="1"/>
</dbReference>
<dbReference type="Gene3D" id="2.60.40.10">
    <property type="entry name" value="Immunoglobulins"/>
    <property type="match status" value="12"/>
</dbReference>
<feature type="domain" description="Ig-like" evidence="6">
    <location>
        <begin position="2525"/>
        <end position="2620"/>
    </location>
</feature>
<feature type="domain" description="Ig-like" evidence="6">
    <location>
        <begin position="2430"/>
        <end position="2519"/>
    </location>
</feature>
<dbReference type="FunFam" id="2.60.40.10:FF:001306">
    <property type="entry name" value="Matrix remodeling associated 5"/>
    <property type="match status" value="1"/>
</dbReference>
<feature type="compositionally biased region" description="Basic residues" evidence="5">
    <location>
        <begin position="698"/>
        <end position="717"/>
    </location>
</feature>
<dbReference type="PROSITE" id="PS50835">
    <property type="entry name" value="IG_LIKE"/>
    <property type="match status" value="12"/>
</dbReference>
<dbReference type="InterPro" id="IPR032675">
    <property type="entry name" value="LRR_dom_sf"/>
</dbReference>
<feature type="region of interest" description="Disordered" evidence="5">
    <location>
        <begin position="1289"/>
        <end position="1308"/>
    </location>
</feature>
<keyword evidence="1" id="KW-0433">Leucine-rich repeat</keyword>
<dbReference type="SUPFAM" id="SSF48726">
    <property type="entry name" value="Immunoglobulin"/>
    <property type="match status" value="12"/>
</dbReference>
<evidence type="ECO:0000256" key="5">
    <source>
        <dbReference type="SAM" id="MobiDB-lite"/>
    </source>
</evidence>
<dbReference type="InterPro" id="IPR003599">
    <property type="entry name" value="Ig_sub"/>
</dbReference>
<dbReference type="InterPro" id="IPR007110">
    <property type="entry name" value="Ig-like_dom"/>
</dbReference>
<feature type="region of interest" description="Disordered" evidence="5">
    <location>
        <begin position="954"/>
        <end position="1047"/>
    </location>
</feature>
<feature type="region of interest" description="Disordered" evidence="5">
    <location>
        <begin position="882"/>
        <end position="916"/>
    </location>
</feature>
<feature type="compositionally biased region" description="Basic residues" evidence="5">
    <location>
        <begin position="885"/>
        <end position="907"/>
    </location>
</feature>
<dbReference type="InterPro" id="IPR001611">
    <property type="entry name" value="Leu-rich_rpt"/>
</dbReference>
<dbReference type="Gene3D" id="3.80.10.10">
    <property type="entry name" value="Ribonuclease Inhibitor"/>
    <property type="match status" value="2"/>
</dbReference>
<evidence type="ECO:0000256" key="3">
    <source>
        <dbReference type="ARBA" id="ARBA00022737"/>
    </source>
</evidence>
<sequence>RAILPCPRSCSCPGVKEVHCTFRHLTTVPKTFPKDTERLNLGYNSLTEVEGSEFKSLRQLEMLMLHGNDISTVHPGAFYSLRSLQILKLSYNKLKSVNPGLFEGLIGLIRLHLDHNLIDFIEPYSFSGLSSLKLLQLEGNLLKEIHPHTFITVSLLGSFWTSGLKHLHLSDNLLEQLPAAMLKTAPRLELLSLHGNPWTCDCQLHWLIEWSSTHEGIGVIKCKKERGSSDTCPQCSSPQPLNETLLLGLTPGQLTCERPVLRSALKQWDNPVWAASESEPDLPYTRDFEKPLGHLTIVLSDSHGNNAHVACDVRHPGDSSPITWTVNPQSPGELSVNVSLVTVLECEIDRETLQNLWQLVAYYYETPAILERGGLKGNASRVTYQYVQAVNDNSPYFTDLKGYLLAEPSWLLQPRVTLRLNRQQTTTKKLVMDFTTVITKHINSDRGSEDALEMSWALIRRGTAGRVQTALEGSKVHLECIVVTSDPELRVEWMLTDLSIVKDATDKIEISERGELVILNATLSDSGLYHCMVRTKAGVDLIPLRLTIKELSLTPTALNGQKIVVEKGQSFFIPCEVTSVKPSQTMWYLPKNKILLPTQQTRRTEVMENGTLVVRRLTQEDAGEYTCLASNLYGVDMISHLVEVTERENSPDRAKVQTSKKQILPFASEEGEGSGGDYQEIIRSFATQIPKAGTPQRNHNRVSKTSRIKDSKRKPNKSVKELDPNRWADILAKANARPSVTLPPEQSLPEPSTETIQTSTSKPITTTATAISMDANNLPPTATPTDTREEPNSFPTNTKSKTEAYSTENKMGDSERSESLPEVLPQLLPPRSTEPSPHRVGGMADTVKAVTDPLAVGNRLTVDQSASKPSIEGKREDILVPGQTNRRRPPYRRRKPKMKTFRPHGHPLYHSSNNHQTTVQPTTITLVPTTMKNQDILSAEYVKEEDKGEYYEEYDIKDSDGDLKSETPHATDIESKTATSPARKKDLGSSPLNPKTIVRSKLDRPPHPNERPVEERETDTMKLTESESMKTIIETDKKGRDNENLGESGMEVIRAMEREENININTKGRLKGIEKYDKDQVTEDHIQLTTTIRPKSNTQPSPEENIPIHARTTSTSNSARSREKELKQREDKDANKPKVKTEIHSFQVVEPVHPWLHQLKQGVGQTPASRTNQDRNTAKQGKVNPGGHSQPPRVPPTSRWPLHHPYYPLYPGQSSIPHTRHGKKVVVYYIMTNLSNTNYCSLGPGTHPAPTHQPWAVPHPWAQNLVVTNRPEVVAETVKPAPTLSGKTLSNHHPSQHQHQNHHVDGRTQTRDQLFLSRLRNRYRQAANLIVHLNVHKVSKQNSALITHPLNPDWPILPLTHCSPQDHFYRNYNRNYFYHFEAVLSCQASHSQMYLMEILVTQRVWKAIHISQRLTRVSTAMLAAEGILNVYTALLLFNYCYSELRPTRHYRKRVVNSYVFSFECQNADFLMWDIVGCMVTLRAERSSCRGPPGIFDDENDEPALRDGIYFQLGRIVTPKPRIGYHNPPSPHQPYIRKQSAPTSSYTHKPQSLRPAKPSSLSFSGLISTPRPTQPTSGVLYGGRWPVGGKGPFERIQNCAIYFYTVIMKYFFVAGQISSRWPTAVPPFPWVLGAGSGGLKPRITTVTTASVSVLAESDVFLHCKATGNSEPSIAWTKVSTGATIPANSKHGPRFEVLKNGTFVIRSIQLQDRGQYLCTAQNSFGSDRMVITLAVQTEAPKIHPLKSTEIAVYLGKSMTLDCLASGKPPAQISWILPDRTFVREVGIVHTPLSQMSLLQNGTLQIHSLNFSSKGDYKCIASNAAGADTVTYHLHVAALPPSISEPAMDTMIIQPGRSVYVHCSVKGEPVPALKWTLPGGGHVKPSQFLGRRLFVFPNGTLYVNNIIPADTGRYECLATNAVGMAKRSVQLELSADTPSFSRQPPFPLSIPSTMYGSAVYLHCPESTGSTIGTIWQLPSKTIMDHRYSPERPIKVFRNGTLRILQLTELDGGNYLCVFQRPNGEDMELFQVDVLMTPPRIEQVRTAQTKVTFGENFQVDCVATGLPDPEVSWSLPDGTLINNALQSDDSGLRNRRYVIFGNGTLLLQQMGKRDEGDYTCFAKNKLGKDEKKVSVKVGPNAPKINPKSPALVTVKLGESAQLSCQATGDPVPKIIWISPRNDVISFSSEKFQVMDDGMLVVKKVILADEGKYACVAQNSAGDDVKNMKLEAELQEPFINGLKGRSTTKALAVSYQTTLLHCTVEGKPKPRVSWVTPYGHSLPSLYQGGRFEVHRNGSLELRGVRKTDEGRYMCLAQNNLGEASLLVELDVSSIAEKPSFAVPNIEILPIKQDVGELFLECSARGKPNPEFAWVLPDGAMLTPGVRLQRFTHHLGNGTLRISRPVASDKGVYRCLAKNVAGQAEKRYALESGRKPVIRGSTGGMKITYGLNLNLPCAVDSWPQASIIWTLPNGLVLDKPQSIGRVFLFPNGTLQLRQVATFDKGTYICKASNSFGSTTLSYPVAVMVFPPQITNTLTSITRANRGSPVKLNCVATGIPKPDISWTLPGRTTLVPHNRFTVEGGIHMTEEGSLVIQNTMLMNSGIYKCNAKNTLGTDFKSTYLQVV</sequence>
<feature type="compositionally biased region" description="Polar residues" evidence="5">
    <location>
        <begin position="1089"/>
        <end position="1102"/>
    </location>
</feature>
<dbReference type="FunFam" id="2.60.40.10:FF:001377">
    <property type="entry name" value="Matrix remodeling associated 5"/>
    <property type="match status" value="1"/>
</dbReference>
<feature type="compositionally biased region" description="Basic and acidic residues" evidence="5">
    <location>
        <begin position="1000"/>
        <end position="1043"/>
    </location>
</feature>
<keyword evidence="4" id="KW-1015">Disulfide bond</keyword>
<dbReference type="InterPro" id="IPR013783">
    <property type="entry name" value="Ig-like_fold"/>
</dbReference>
<feature type="compositionally biased region" description="Basic and acidic residues" evidence="5">
    <location>
        <begin position="810"/>
        <end position="819"/>
    </location>
</feature>
<dbReference type="InterPro" id="IPR050467">
    <property type="entry name" value="LRFN"/>
</dbReference>
<feature type="region of interest" description="Disordered" evidence="5">
    <location>
        <begin position="689"/>
        <end position="840"/>
    </location>
</feature>
<accession>G3Q4I8</accession>
<evidence type="ECO:0000256" key="1">
    <source>
        <dbReference type="ARBA" id="ARBA00022614"/>
    </source>
</evidence>
<dbReference type="Pfam" id="PF13927">
    <property type="entry name" value="Ig_3"/>
    <property type="match status" value="5"/>
</dbReference>
<keyword evidence="3" id="KW-0677">Repeat</keyword>
<dbReference type="InterPro" id="IPR003591">
    <property type="entry name" value="Leu-rich_rpt_typical-subtyp"/>
</dbReference>
<reference evidence="7" key="2">
    <citation type="submission" date="2024-04" db="UniProtKB">
        <authorList>
            <consortium name="Ensembl"/>
        </authorList>
    </citation>
    <scope>IDENTIFICATION</scope>
</reference>
<proteinExistence type="predicted"/>
<feature type="domain" description="Ig-like" evidence="6">
    <location>
        <begin position="1935"/>
        <end position="2013"/>
    </location>
</feature>
<feature type="domain" description="Ig-like" evidence="6">
    <location>
        <begin position="2035"/>
        <end position="2130"/>
    </location>
</feature>
<dbReference type="Ensembl" id="ENSGACT00000024841.1">
    <property type="protein sequence ID" value="ENSGACP00000024792.1"/>
    <property type="gene ID" value="ENSGACG00000018748.1"/>
</dbReference>
<dbReference type="PANTHER" id="PTHR45842:SF25">
    <property type="entry name" value="CARBOXYPEPTIDASE N SUBUNIT 2-LIKE"/>
    <property type="match status" value="1"/>
</dbReference>
<feature type="domain" description="Ig-like" evidence="6">
    <location>
        <begin position="1838"/>
        <end position="1931"/>
    </location>
</feature>
<dbReference type="FunFam" id="2.60.40.10:FF:001402">
    <property type="entry name" value="Matrix remodeling associated 5"/>
    <property type="match status" value="1"/>
</dbReference>
<evidence type="ECO:0000259" key="6">
    <source>
        <dbReference type="PROSITE" id="PS50835"/>
    </source>
</evidence>
<feature type="domain" description="Ig-like" evidence="6">
    <location>
        <begin position="555"/>
        <end position="645"/>
    </location>
</feature>
<dbReference type="InterPro" id="IPR013098">
    <property type="entry name" value="Ig_I-set"/>
</dbReference>
<dbReference type="InterPro" id="IPR036179">
    <property type="entry name" value="Ig-like_dom_sf"/>
</dbReference>
<protein>
    <submittedName>
        <fullName evidence="7">Si:ch211-159i8.4</fullName>
    </submittedName>
</protein>
<dbReference type="SMART" id="SM00408">
    <property type="entry name" value="IGc2"/>
    <property type="match status" value="12"/>
</dbReference>
<keyword evidence="2" id="KW-0732">Signal</keyword>
<feature type="domain" description="Ig-like" evidence="6">
    <location>
        <begin position="2338"/>
        <end position="2425"/>
    </location>
</feature>
<feature type="compositionally biased region" description="Low complexity" evidence="5">
    <location>
        <begin position="1110"/>
        <end position="1119"/>
    </location>
</feature>